<dbReference type="SUPFAM" id="SSF53335">
    <property type="entry name" value="S-adenosyl-L-methionine-dependent methyltransferases"/>
    <property type="match status" value="1"/>
</dbReference>
<evidence type="ECO:0000259" key="4">
    <source>
        <dbReference type="Pfam" id="PF08241"/>
    </source>
</evidence>
<keyword evidence="1" id="KW-0489">Methyltransferase</keyword>
<dbReference type="InterPro" id="IPR029063">
    <property type="entry name" value="SAM-dependent_MTases_sf"/>
</dbReference>
<dbReference type="Pfam" id="PF08241">
    <property type="entry name" value="Methyltransf_11"/>
    <property type="match status" value="1"/>
</dbReference>
<feature type="domain" description="Methyltransferase type 11" evidence="4">
    <location>
        <begin position="50"/>
        <end position="139"/>
    </location>
</feature>
<evidence type="ECO:0000256" key="1">
    <source>
        <dbReference type="ARBA" id="ARBA00022603"/>
    </source>
</evidence>
<dbReference type="Gene3D" id="3.40.50.150">
    <property type="entry name" value="Vaccinia Virus protein VP39"/>
    <property type="match status" value="1"/>
</dbReference>
<dbReference type="EMBL" id="BKBA01000001">
    <property type="protein sequence ID" value="GEQ11976.1"/>
    <property type="molecule type" value="Genomic_DNA"/>
</dbReference>
<accession>A0A512SVJ4</accession>
<keyword evidence="6" id="KW-1185">Reference proteome</keyword>
<proteinExistence type="predicted"/>
<dbReference type="PANTHER" id="PTHR43464:SF19">
    <property type="entry name" value="UBIQUINONE BIOSYNTHESIS O-METHYLTRANSFERASE, MITOCHONDRIAL"/>
    <property type="match status" value="1"/>
</dbReference>
<dbReference type="InterPro" id="IPR013216">
    <property type="entry name" value="Methyltransf_11"/>
</dbReference>
<dbReference type="Proteomes" id="UP000321793">
    <property type="component" value="Unassembled WGS sequence"/>
</dbReference>
<reference evidence="5 6" key="1">
    <citation type="submission" date="2019-07" db="EMBL/GenBank/DDBJ databases">
        <title>Whole genome shotgun sequence of Knoellia locipacati NBRC 109775.</title>
        <authorList>
            <person name="Hosoyama A."/>
            <person name="Uohara A."/>
            <person name="Ohji S."/>
            <person name="Ichikawa N."/>
        </authorList>
    </citation>
    <scope>NUCLEOTIDE SEQUENCE [LARGE SCALE GENOMIC DNA]</scope>
    <source>
        <strain evidence="5 6">NBRC 109775</strain>
    </source>
</reference>
<sequence>MSEPDITAQRSMWNAWNRVREEQQDEVPLRQAAIVCGWLDDLGRTDLDILDVGCGAGWLEQSISRYGQVTATDLADEVLERARLRSPEVTFVAGDFLTLPLPEGSFDVVVSLEVLSHVADQPAFLAKCADLLRPGGTLMLATQNRPVLERLNDVPPPRAGQLRRWVDAHELRALLTPRFVVDELFSVTLKSRRRHPIRALTSVRVDRVVRAFDRGALDRLRRTLERRGYGWTLMARARVSTKA</sequence>
<dbReference type="RefSeq" id="WP_147061513.1">
    <property type="nucleotide sequence ID" value="NZ_BAABDN010000001.1"/>
</dbReference>
<dbReference type="CDD" id="cd02440">
    <property type="entry name" value="AdoMet_MTases"/>
    <property type="match status" value="1"/>
</dbReference>
<dbReference type="AlphaFoldDB" id="A0A512SVJ4"/>
<dbReference type="OrthoDB" id="9805171at2"/>
<dbReference type="GO" id="GO:0008757">
    <property type="term" value="F:S-adenosylmethionine-dependent methyltransferase activity"/>
    <property type="evidence" value="ECO:0007669"/>
    <property type="project" value="InterPro"/>
</dbReference>
<name>A0A512SVJ4_9MICO</name>
<protein>
    <recommendedName>
        <fullName evidence="4">Methyltransferase type 11 domain-containing protein</fullName>
    </recommendedName>
</protein>
<comment type="caution">
    <text evidence="5">The sequence shown here is derived from an EMBL/GenBank/DDBJ whole genome shotgun (WGS) entry which is preliminary data.</text>
</comment>
<dbReference type="GO" id="GO:0032259">
    <property type="term" value="P:methylation"/>
    <property type="evidence" value="ECO:0007669"/>
    <property type="project" value="UniProtKB-KW"/>
</dbReference>
<dbReference type="PANTHER" id="PTHR43464">
    <property type="entry name" value="METHYLTRANSFERASE"/>
    <property type="match status" value="1"/>
</dbReference>
<keyword evidence="3" id="KW-0949">S-adenosyl-L-methionine</keyword>
<keyword evidence="2" id="KW-0808">Transferase</keyword>
<evidence type="ECO:0000256" key="3">
    <source>
        <dbReference type="ARBA" id="ARBA00022691"/>
    </source>
</evidence>
<gene>
    <name evidence="5" type="ORF">KLO01_00230</name>
</gene>
<organism evidence="5 6">
    <name type="scientific">Knoellia locipacati</name>
    <dbReference type="NCBI Taxonomy" id="882824"/>
    <lineage>
        <taxon>Bacteria</taxon>
        <taxon>Bacillati</taxon>
        <taxon>Actinomycetota</taxon>
        <taxon>Actinomycetes</taxon>
        <taxon>Micrococcales</taxon>
        <taxon>Intrasporangiaceae</taxon>
        <taxon>Knoellia</taxon>
    </lineage>
</organism>
<evidence type="ECO:0000313" key="6">
    <source>
        <dbReference type="Proteomes" id="UP000321793"/>
    </source>
</evidence>
<evidence type="ECO:0000313" key="5">
    <source>
        <dbReference type="EMBL" id="GEQ11976.1"/>
    </source>
</evidence>
<evidence type="ECO:0000256" key="2">
    <source>
        <dbReference type="ARBA" id="ARBA00022679"/>
    </source>
</evidence>